<protein>
    <submittedName>
        <fullName evidence="10">Transcriptional regulatory protein, C terminal</fullName>
    </submittedName>
</protein>
<evidence type="ECO:0000259" key="8">
    <source>
        <dbReference type="PROSITE" id="PS50110"/>
    </source>
</evidence>
<proteinExistence type="predicted"/>
<feature type="domain" description="OmpR/PhoB-type" evidence="9">
    <location>
        <begin position="123"/>
        <end position="221"/>
    </location>
</feature>
<dbReference type="SUPFAM" id="SSF52172">
    <property type="entry name" value="CheY-like"/>
    <property type="match status" value="1"/>
</dbReference>
<dbReference type="OrthoDB" id="25887at2"/>
<feature type="modified residue" description="4-aspartylphosphate" evidence="6">
    <location>
        <position position="51"/>
    </location>
</feature>
<dbReference type="Gene3D" id="3.40.50.2300">
    <property type="match status" value="1"/>
</dbReference>
<dbReference type="InterPro" id="IPR016032">
    <property type="entry name" value="Sig_transdc_resp-reg_C-effctor"/>
</dbReference>
<evidence type="ECO:0000256" key="2">
    <source>
        <dbReference type="ARBA" id="ARBA00023012"/>
    </source>
</evidence>
<evidence type="ECO:0000259" key="9">
    <source>
        <dbReference type="PROSITE" id="PS51755"/>
    </source>
</evidence>
<dbReference type="Pfam" id="PF00072">
    <property type="entry name" value="Response_reg"/>
    <property type="match status" value="1"/>
</dbReference>
<dbReference type="PANTHER" id="PTHR48111:SF22">
    <property type="entry name" value="REGULATOR OF RPOS"/>
    <property type="match status" value="1"/>
</dbReference>
<evidence type="ECO:0000256" key="7">
    <source>
        <dbReference type="PROSITE-ProRule" id="PRU01091"/>
    </source>
</evidence>
<keyword evidence="1 6" id="KW-0597">Phosphoprotein</keyword>
<evidence type="ECO:0000256" key="6">
    <source>
        <dbReference type="PROSITE-ProRule" id="PRU00169"/>
    </source>
</evidence>
<dbReference type="PANTHER" id="PTHR48111">
    <property type="entry name" value="REGULATOR OF RPOS"/>
    <property type="match status" value="1"/>
</dbReference>
<evidence type="ECO:0000313" key="11">
    <source>
        <dbReference type="Proteomes" id="UP000199223"/>
    </source>
</evidence>
<feature type="domain" description="Response regulatory" evidence="8">
    <location>
        <begin position="2"/>
        <end position="116"/>
    </location>
</feature>
<sequence>MRVLVVEDNARLSGVLVRGLAEEGYAVDTCADGEEAVERAALGEYDLVVLDVMLPRRDGVSACAAMRRAGVTAGILLLTARDTLRDKVAGLDAGADDYLTKPFEFEELLARLRSLLRRGQGGEARLTVGDLSLDPVSKRAERAGQRLDLSAREYALLECLMRHAGQVLSRTRIVEAVWQDDSALGGNIVDVYVSYLRAKVDKPFPEPLIHTVRGMGYLLRAPAGA</sequence>
<dbReference type="CDD" id="cd00383">
    <property type="entry name" value="trans_reg_C"/>
    <property type="match status" value="1"/>
</dbReference>
<dbReference type="SMART" id="SM00448">
    <property type="entry name" value="REC"/>
    <property type="match status" value="1"/>
</dbReference>
<evidence type="ECO:0000256" key="3">
    <source>
        <dbReference type="ARBA" id="ARBA00023015"/>
    </source>
</evidence>
<keyword evidence="3" id="KW-0805">Transcription regulation</keyword>
<dbReference type="InterPro" id="IPR039420">
    <property type="entry name" value="WalR-like"/>
</dbReference>
<evidence type="ECO:0000313" key="10">
    <source>
        <dbReference type="EMBL" id="SEJ28191.1"/>
    </source>
</evidence>
<name>A0A1H6XGE1_9DEIO</name>
<keyword evidence="2" id="KW-0902">Two-component regulatory system</keyword>
<evidence type="ECO:0000256" key="5">
    <source>
        <dbReference type="ARBA" id="ARBA00023163"/>
    </source>
</evidence>
<dbReference type="GO" id="GO:0005829">
    <property type="term" value="C:cytosol"/>
    <property type="evidence" value="ECO:0007669"/>
    <property type="project" value="TreeGrafter"/>
</dbReference>
<dbReference type="GO" id="GO:0000976">
    <property type="term" value="F:transcription cis-regulatory region binding"/>
    <property type="evidence" value="ECO:0007669"/>
    <property type="project" value="TreeGrafter"/>
</dbReference>
<dbReference type="PROSITE" id="PS51755">
    <property type="entry name" value="OMPR_PHOB"/>
    <property type="match status" value="1"/>
</dbReference>
<dbReference type="InterPro" id="IPR011006">
    <property type="entry name" value="CheY-like_superfamily"/>
</dbReference>
<dbReference type="FunFam" id="1.10.10.10:FF:000005">
    <property type="entry name" value="Two-component system response regulator"/>
    <property type="match status" value="1"/>
</dbReference>
<dbReference type="GO" id="GO:0032993">
    <property type="term" value="C:protein-DNA complex"/>
    <property type="evidence" value="ECO:0007669"/>
    <property type="project" value="TreeGrafter"/>
</dbReference>
<dbReference type="InterPro" id="IPR001789">
    <property type="entry name" value="Sig_transdc_resp-reg_receiver"/>
</dbReference>
<dbReference type="GO" id="GO:0000156">
    <property type="term" value="F:phosphorelay response regulator activity"/>
    <property type="evidence" value="ECO:0007669"/>
    <property type="project" value="TreeGrafter"/>
</dbReference>
<keyword evidence="11" id="KW-1185">Reference proteome</keyword>
<feature type="DNA-binding region" description="OmpR/PhoB-type" evidence="7">
    <location>
        <begin position="123"/>
        <end position="221"/>
    </location>
</feature>
<dbReference type="AlphaFoldDB" id="A0A1H6XGE1"/>
<keyword evidence="5" id="KW-0804">Transcription</keyword>
<dbReference type="STRING" id="856736.SAMN04488058_105203"/>
<dbReference type="RefSeq" id="WP_092264176.1">
    <property type="nucleotide sequence ID" value="NZ_FNZA01000005.1"/>
</dbReference>
<dbReference type="CDD" id="cd19935">
    <property type="entry name" value="REC_OmpR_CusR-like"/>
    <property type="match status" value="1"/>
</dbReference>
<gene>
    <name evidence="10" type="ORF">SAMN04488058_105203</name>
</gene>
<organism evidence="10 11">
    <name type="scientific">Deinococcus reticulitermitis</name>
    <dbReference type="NCBI Taxonomy" id="856736"/>
    <lineage>
        <taxon>Bacteria</taxon>
        <taxon>Thermotogati</taxon>
        <taxon>Deinococcota</taxon>
        <taxon>Deinococci</taxon>
        <taxon>Deinococcales</taxon>
        <taxon>Deinococcaceae</taxon>
        <taxon>Deinococcus</taxon>
    </lineage>
</organism>
<evidence type="ECO:0000256" key="1">
    <source>
        <dbReference type="ARBA" id="ARBA00022553"/>
    </source>
</evidence>
<dbReference type="PROSITE" id="PS50110">
    <property type="entry name" value="RESPONSE_REGULATORY"/>
    <property type="match status" value="1"/>
</dbReference>
<dbReference type="Gene3D" id="6.10.250.690">
    <property type="match status" value="1"/>
</dbReference>
<dbReference type="EMBL" id="FNZA01000005">
    <property type="protein sequence ID" value="SEJ28191.1"/>
    <property type="molecule type" value="Genomic_DNA"/>
</dbReference>
<dbReference type="InterPro" id="IPR036388">
    <property type="entry name" value="WH-like_DNA-bd_sf"/>
</dbReference>
<dbReference type="Pfam" id="PF00486">
    <property type="entry name" value="Trans_reg_C"/>
    <property type="match status" value="1"/>
</dbReference>
<dbReference type="FunFam" id="3.40.50.2300:FF:000002">
    <property type="entry name" value="DNA-binding response regulator PhoP"/>
    <property type="match status" value="1"/>
</dbReference>
<dbReference type="InterPro" id="IPR001867">
    <property type="entry name" value="OmpR/PhoB-type_DNA-bd"/>
</dbReference>
<dbReference type="Proteomes" id="UP000199223">
    <property type="component" value="Unassembled WGS sequence"/>
</dbReference>
<evidence type="ECO:0000256" key="4">
    <source>
        <dbReference type="ARBA" id="ARBA00023125"/>
    </source>
</evidence>
<accession>A0A1H6XGE1</accession>
<reference evidence="11" key="1">
    <citation type="submission" date="2016-10" db="EMBL/GenBank/DDBJ databases">
        <authorList>
            <person name="Varghese N."/>
            <person name="Submissions S."/>
        </authorList>
    </citation>
    <scope>NUCLEOTIDE SEQUENCE [LARGE SCALE GENOMIC DNA]</scope>
    <source>
        <strain evidence="11">CGMCC 1.10218</strain>
    </source>
</reference>
<keyword evidence="4 7" id="KW-0238">DNA-binding</keyword>
<dbReference type="GO" id="GO:0006355">
    <property type="term" value="P:regulation of DNA-templated transcription"/>
    <property type="evidence" value="ECO:0007669"/>
    <property type="project" value="InterPro"/>
</dbReference>
<dbReference type="Gene3D" id="1.10.10.10">
    <property type="entry name" value="Winged helix-like DNA-binding domain superfamily/Winged helix DNA-binding domain"/>
    <property type="match status" value="1"/>
</dbReference>
<dbReference type="SUPFAM" id="SSF46894">
    <property type="entry name" value="C-terminal effector domain of the bipartite response regulators"/>
    <property type="match status" value="1"/>
</dbReference>
<dbReference type="SMART" id="SM00862">
    <property type="entry name" value="Trans_reg_C"/>
    <property type="match status" value="1"/>
</dbReference>